<evidence type="ECO:0000256" key="11">
    <source>
        <dbReference type="RuleBase" id="RU362049"/>
    </source>
</evidence>
<dbReference type="SUPFAM" id="SSF56425">
    <property type="entry name" value="Succinate dehydrogenase/fumarate reductase flavoprotein, catalytic domain"/>
    <property type="match status" value="1"/>
</dbReference>
<name>A0ABV2DIK2_9HYPH</name>
<comment type="catalytic activity">
    <reaction evidence="9">
        <text>L-aspartate + O2 = iminosuccinate + H2O2</text>
        <dbReference type="Rhea" id="RHEA:25876"/>
        <dbReference type="ChEBI" id="CHEBI:15379"/>
        <dbReference type="ChEBI" id="CHEBI:16240"/>
        <dbReference type="ChEBI" id="CHEBI:29991"/>
        <dbReference type="ChEBI" id="CHEBI:77875"/>
        <dbReference type="EC" id="1.4.3.16"/>
    </reaction>
    <physiologicalReaction direction="left-to-right" evidence="9">
        <dbReference type="Rhea" id="RHEA:25877"/>
    </physiologicalReaction>
</comment>
<protein>
    <recommendedName>
        <fullName evidence="4 10">L-aspartate oxidase</fullName>
        <ecNumber evidence="4 10">1.4.3.16</ecNumber>
    </recommendedName>
</protein>
<dbReference type="InterPro" id="IPR027477">
    <property type="entry name" value="Succ_DH/fumarate_Rdtase_cat_sf"/>
</dbReference>
<comment type="cofactor">
    <cofactor evidence="1 11">
        <name>FAD</name>
        <dbReference type="ChEBI" id="CHEBI:57692"/>
    </cofactor>
</comment>
<dbReference type="NCBIfam" id="TIGR00551">
    <property type="entry name" value="nadB"/>
    <property type="match status" value="1"/>
</dbReference>
<dbReference type="InterPro" id="IPR003953">
    <property type="entry name" value="FAD-dep_OxRdtase_2_FAD-bd"/>
</dbReference>
<dbReference type="Pfam" id="PF00890">
    <property type="entry name" value="FAD_binding_2"/>
    <property type="match status" value="1"/>
</dbReference>
<feature type="domain" description="FAD-dependent oxidoreductase 2 FAD-binding" evidence="12">
    <location>
        <begin position="13"/>
        <end position="378"/>
    </location>
</feature>
<feature type="domain" description="Fumarate reductase/succinate dehydrogenase flavoprotein-like C-terminal" evidence="13">
    <location>
        <begin position="457"/>
        <end position="484"/>
    </location>
</feature>
<dbReference type="PANTHER" id="PTHR42716">
    <property type="entry name" value="L-ASPARTATE OXIDASE"/>
    <property type="match status" value="1"/>
</dbReference>
<dbReference type="SUPFAM" id="SSF46977">
    <property type="entry name" value="Succinate dehydrogenase/fumarate reductase flavoprotein C-terminal domain"/>
    <property type="match status" value="1"/>
</dbReference>
<evidence type="ECO:0000256" key="7">
    <source>
        <dbReference type="ARBA" id="ARBA00022827"/>
    </source>
</evidence>
<organism evidence="14 15">
    <name type="scientific">Mesorhizobium shangrilense</name>
    <dbReference type="NCBI Taxonomy" id="460060"/>
    <lineage>
        <taxon>Bacteria</taxon>
        <taxon>Pseudomonadati</taxon>
        <taxon>Pseudomonadota</taxon>
        <taxon>Alphaproteobacteria</taxon>
        <taxon>Hyphomicrobiales</taxon>
        <taxon>Phyllobacteriaceae</taxon>
        <taxon>Mesorhizobium</taxon>
    </lineage>
</organism>
<dbReference type="RefSeq" id="WP_354461512.1">
    <property type="nucleotide sequence ID" value="NZ_JBEWSZ010000001.1"/>
</dbReference>
<evidence type="ECO:0000256" key="1">
    <source>
        <dbReference type="ARBA" id="ARBA00001974"/>
    </source>
</evidence>
<keyword evidence="6 11" id="KW-0662">Pyridine nucleotide biosynthesis</keyword>
<evidence type="ECO:0000259" key="13">
    <source>
        <dbReference type="Pfam" id="PF02910"/>
    </source>
</evidence>
<evidence type="ECO:0000256" key="9">
    <source>
        <dbReference type="ARBA" id="ARBA00048305"/>
    </source>
</evidence>
<dbReference type="SUPFAM" id="SSF51905">
    <property type="entry name" value="FAD/NAD(P)-binding domain"/>
    <property type="match status" value="1"/>
</dbReference>
<sequence>MNVDVHAGDGRPVIIGGGIAGLMTALRLAPEPVLLLSKSALGAEASSTLAQGGLAVSLGVDDNPALHLADTLAAGDGLCDIHAASSIVHAAATEVEALAGLGVRFDRDQGGRPQLGLEAAHSRHRIVHAAGDGTGRELVRALIAAVHNTPSITVVTGMEARRLITHDGAIAGVLAEGAKGPVLLATQRVVIATGGIGGLFRDTTNPLGCIGQGLALAARAGADLADMEFIQFHPTALDGPARPMPLVSEAVRGEGAILIDEAGRRVLEGVPGADLATRDVVARAVWKHLAEDHKVYLDARQRPGRDFASRFPAIHAFCRSVGIDPANGPIPIRPAAHYHMGGIAVDGDGRSSVNRLWACGEAACTGLHGANRLASNSLTEAVVCSRQVAQSVAGTVRQSARQPVATTMPPRPDPASIRPILSRALGVLRTGEDLGSAIASLLPIAQGHTAASDPAIVGLMIAIAALQREESRGAHFRTDFPQKATNAQRSRLRLDEALDTARALSSETTFPHARSA</sequence>
<keyword evidence="7 11" id="KW-0274">FAD</keyword>
<keyword evidence="8 11" id="KW-0560">Oxidoreductase</keyword>
<evidence type="ECO:0000256" key="5">
    <source>
        <dbReference type="ARBA" id="ARBA00022630"/>
    </source>
</evidence>
<dbReference type="GO" id="GO:0008734">
    <property type="term" value="F:L-aspartate oxidase activity"/>
    <property type="evidence" value="ECO:0007669"/>
    <property type="project" value="UniProtKB-EC"/>
</dbReference>
<dbReference type="InterPro" id="IPR037099">
    <property type="entry name" value="Fum_R/Succ_DH_flav-like_C_sf"/>
</dbReference>
<proteinExistence type="inferred from homology"/>
<evidence type="ECO:0000256" key="6">
    <source>
        <dbReference type="ARBA" id="ARBA00022642"/>
    </source>
</evidence>
<dbReference type="InterPro" id="IPR036188">
    <property type="entry name" value="FAD/NAD-bd_sf"/>
</dbReference>
<evidence type="ECO:0000256" key="4">
    <source>
        <dbReference type="ARBA" id="ARBA00012173"/>
    </source>
</evidence>
<dbReference type="Proteomes" id="UP001548832">
    <property type="component" value="Unassembled WGS sequence"/>
</dbReference>
<comment type="function">
    <text evidence="11">Catalyzes the oxidation of L-aspartate to iminoaspartate.</text>
</comment>
<comment type="subcellular location">
    <subcellularLocation>
        <location evidence="11">Cytoplasm</location>
    </subcellularLocation>
</comment>
<evidence type="ECO:0000256" key="3">
    <source>
        <dbReference type="ARBA" id="ARBA00008562"/>
    </source>
</evidence>
<dbReference type="Gene3D" id="3.90.700.10">
    <property type="entry name" value="Succinate dehydrogenase/fumarate reductase flavoprotein, catalytic domain"/>
    <property type="match status" value="1"/>
</dbReference>
<comment type="pathway">
    <text evidence="2 11">Cofactor biosynthesis; NAD(+) biosynthesis; iminoaspartate from L-aspartate (oxidase route): step 1/1.</text>
</comment>
<keyword evidence="5 11" id="KW-0285">Flavoprotein</keyword>
<reference evidence="14 15" key="1">
    <citation type="submission" date="2024-06" db="EMBL/GenBank/DDBJ databases">
        <authorList>
            <person name="Kim D.-U."/>
        </authorList>
    </citation>
    <scope>NUCLEOTIDE SEQUENCE [LARGE SCALE GENOMIC DNA]</scope>
    <source>
        <strain evidence="14 15">KACC15460</strain>
    </source>
</reference>
<evidence type="ECO:0000313" key="15">
    <source>
        <dbReference type="Proteomes" id="UP001548832"/>
    </source>
</evidence>
<dbReference type="PANTHER" id="PTHR42716:SF2">
    <property type="entry name" value="L-ASPARTATE OXIDASE, CHLOROPLASTIC"/>
    <property type="match status" value="1"/>
</dbReference>
<dbReference type="InterPro" id="IPR005288">
    <property type="entry name" value="NadB"/>
</dbReference>
<evidence type="ECO:0000256" key="2">
    <source>
        <dbReference type="ARBA" id="ARBA00004950"/>
    </source>
</evidence>
<dbReference type="Gene3D" id="3.50.50.60">
    <property type="entry name" value="FAD/NAD(P)-binding domain"/>
    <property type="match status" value="1"/>
</dbReference>
<evidence type="ECO:0000259" key="12">
    <source>
        <dbReference type="Pfam" id="PF00890"/>
    </source>
</evidence>
<dbReference type="Gene3D" id="1.20.58.100">
    <property type="entry name" value="Fumarate reductase/succinate dehydrogenase flavoprotein-like, C-terminal domain"/>
    <property type="match status" value="1"/>
</dbReference>
<comment type="similarity">
    <text evidence="3 11">Belongs to the FAD-dependent oxidoreductase 2 family. NadB subfamily.</text>
</comment>
<dbReference type="EC" id="1.4.3.16" evidence="4 10"/>
<dbReference type="PRINTS" id="PR00368">
    <property type="entry name" value="FADPNR"/>
</dbReference>
<evidence type="ECO:0000256" key="8">
    <source>
        <dbReference type="ARBA" id="ARBA00023002"/>
    </source>
</evidence>
<accession>A0ABV2DIK2</accession>
<comment type="caution">
    <text evidence="14">The sequence shown here is derived from an EMBL/GenBank/DDBJ whole genome shotgun (WGS) entry which is preliminary data.</text>
</comment>
<keyword evidence="15" id="KW-1185">Reference proteome</keyword>
<gene>
    <name evidence="14" type="ORF">ABVQ20_21655</name>
</gene>
<dbReference type="InterPro" id="IPR015939">
    <property type="entry name" value="Fum_Rdtase/Succ_DH_flav-like_C"/>
</dbReference>
<evidence type="ECO:0000313" key="14">
    <source>
        <dbReference type="EMBL" id="MET2829583.1"/>
    </source>
</evidence>
<dbReference type="EMBL" id="JBEWSZ010000001">
    <property type="protein sequence ID" value="MET2829583.1"/>
    <property type="molecule type" value="Genomic_DNA"/>
</dbReference>
<evidence type="ECO:0000256" key="10">
    <source>
        <dbReference type="NCBIfam" id="TIGR00551"/>
    </source>
</evidence>
<dbReference type="Pfam" id="PF02910">
    <property type="entry name" value="Succ_DH_flav_C"/>
    <property type="match status" value="1"/>
</dbReference>
<dbReference type="NCBIfam" id="NF005701">
    <property type="entry name" value="PRK07512.1"/>
    <property type="match status" value="1"/>
</dbReference>